<name>A0A2P2P888_RHIMU</name>
<protein>
    <submittedName>
        <fullName evidence="1">Uncharacterized protein</fullName>
    </submittedName>
</protein>
<proteinExistence type="predicted"/>
<accession>A0A2P2P888</accession>
<sequence>MPPSVGFASGPSTKRFGCAQVCLSSIDMLSLTNTCY</sequence>
<reference evidence="1" key="1">
    <citation type="submission" date="2018-02" db="EMBL/GenBank/DDBJ databases">
        <title>Rhizophora mucronata_Transcriptome.</title>
        <authorList>
            <person name="Meera S.P."/>
            <person name="Sreeshan A."/>
            <person name="Augustine A."/>
        </authorList>
    </citation>
    <scope>NUCLEOTIDE SEQUENCE</scope>
    <source>
        <tissue evidence="1">Leaf</tissue>
    </source>
</reference>
<dbReference type="AlphaFoldDB" id="A0A2P2P888"/>
<evidence type="ECO:0000313" key="1">
    <source>
        <dbReference type="EMBL" id="MBX50958.1"/>
    </source>
</evidence>
<organism evidence="1">
    <name type="scientific">Rhizophora mucronata</name>
    <name type="common">Asiatic mangrove</name>
    <dbReference type="NCBI Taxonomy" id="61149"/>
    <lineage>
        <taxon>Eukaryota</taxon>
        <taxon>Viridiplantae</taxon>
        <taxon>Streptophyta</taxon>
        <taxon>Embryophyta</taxon>
        <taxon>Tracheophyta</taxon>
        <taxon>Spermatophyta</taxon>
        <taxon>Magnoliopsida</taxon>
        <taxon>eudicotyledons</taxon>
        <taxon>Gunneridae</taxon>
        <taxon>Pentapetalae</taxon>
        <taxon>rosids</taxon>
        <taxon>fabids</taxon>
        <taxon>Malpighiales</taxon>
        <taxon>Rhizophoraceae</taxon>
        <taxon>Rhizophora</taxon>
    </lineage>
</organism>
<dbReference type="EMBL" id="GGEC01070474">
    <property type="protein sequence ID" value="MBX50958.1"/>
    <property type="molecule type" value="Transcribed_RNA"/>
</dbReference>